<feature type="transmembrane region" description="Helical" evidence="7">
    <location>
        <begin position="283"/>
        <end position="301"/>
    </location>
</feature>
<feature type="transmembrane region" description="Helical" evidence="7">
    <location>
        <begin position="321"/>
        <end position="349"/>
    </location>
</feature>
<protein>
    <recommendedName>
        <fullName evidence="7">TRAP transporter large permease protein</fullName>
    </recommendedName>
</protein>
<evidence type="ECO:0000256" key="7">
    <source>
        <dbReference type="RuleBase" id="RU369079"/>
    </source>
</evidence>
<keyword evidence="2" id="KW-1003">Cell membrane</keyword>
<keyword evidence="7" id="KW-0813">Transport</keyword>
<comment type="function">
    <text evidence="7">Part of the tripartite ATP-independent periplasmic (TRAP) transport system.</text>
</comment>
<proteinExistence type="inferred from homology"/>
<evidence type="ECO:0000313" key="9">
    <source>
        <dbReference type="EMBL" id="PSL19732.1"/>
    </source>
</evidence>
<reference evidence="9 10" key="1">
    <citation type="submission" date="2018-03" db="EMBL/GenBank/DDBJ databases">
        <title>Genomic Encyclopedia of Archaeal and Bacterial Type Strains, Phase II (KMG-II): from individual species to whole genera.</title>
        <authorList>
            <person name="Goeker M."/>
        </authorList>
    </citation>
    <scope>NUCLEOTIDE SEQUENCE [LARGE SCALE GENOMIC DNA]</scope>
    <source>
        <strain evidence="9 10">DSM 100673</strain>
    </source>
</reference>
<evidence type="ECO:0000256" key="3">
    <source>
        <dbReference type="ARBA" id="ARBA00022519"/>
    </source>
</evidence>
<feature type="transmembrane region" description="Helical" evidence="7">
    <location>
        <begin position="220"/>
        <end position="239"/>
    </location>
</feature>
<keyword evidence="4 7" id="KW-0812">Transmembrane</keyword>
<dbReference type="AlphaFoldDB" id="A0A2P8FDC9"/>
<evidence type="ECO:0000256" key="4">
    <source>
        <dbReference type="ARBA" id="ARBA00022692"/>
    </source>
</evidence>
<dbReference type="NCBIfam" id="TIGR00786">
    <property type="entry name" value="dctM"/>
    <property type="match status" value="1"/>
</dbReference>
<feature type="transmembrane region" description="Helical" evidence="7">
    <location>
        <begin position="245"/>
        <end position="263"/>
    </location>
</feature>
<dbReference type="Proteomes" id="UP000240418">
    <property type="component" value="Unassembled WGS sequence"/>
</dbReference>
<keyword evidence="3 7" id="KW-0997">Cell inner membrane</keyword>
<dbReference type="RefSeq" id="WP_106608386.1">
    <property type="nucleotide sequence ID" value="NZ_PYGJ01000005.1"/>
</dbReference>
<comment type="subunit">
    <text evidence="7">The complex comprises the extracytoplasmic solute receptor protein and the two transmembrane proteins.</text>
</comment>
<keyword evidence="6 7" id="KW-0472">Membrane</keyword>
<feature type="transmembrane region" description="Helical" evidence="7">
    <location>
        <begin position="96"/>
        <end position="120"/>
    </location>
</feature>
<dbReference type="PANTHER" id="PTHR33362:SF5">
    <property type="entry name" value="C4-DICARBOXYLATE TRAP TRANSPORTER LARGE PERMEASE PROTEIN DCTM"/>
    <property type="match status" value="1"/>
</dbReference>
<comment type="subcellular location">
    <subcellularLocation>
        <location evidence="1 7">Cell inner membrane</location>
        <topology evidence="1 7">Multi-pass membrane protein</topology>
    </subcellularLocation>
</comment>
<dbReference type="GO" id="GO:0005886">
    <property type="term" value="C:plasma membrane"/>
    <property type="evidence" value="ECO:0007669"/>
    <property type="project" value="UniProtKB-SubCell"/>
</dbReference>
<dbReference type="Pfam" id="PF06808">
    <property type="entry name" value="DctM"/>
    <property type="match status" value="1"/>
</dbReference>
<sequence>MTNALIGLAVVLFLSFIGVPLGYATLVVGVVGFAAYRGLDASVAVSGQWIIEMTMNLGLSVVPLFILMGTFIHRAGISDELYEASYAWLGKLKGGVAMATVFACAGFAAVSGSSLATAATMSRVAMPPMRRFGYNDALSTGTIAAGGTLGIMIPPSVPMVIYGIIVGEDIGKLFIAGIVPGLMLVCLFLVGIAIVVRIFPDSGPPGTATTWVEKLRASKATWPIVLLFMVVLGGIYTGIFTPTESAAVGAFFAFIFAISRGRLRTWPELLHVFADTVKTTGMIFTIVFCGMMLAQFVNITGMPFELVALVEGEGAISATQLVLGICVICVLLGMIFESLGILLLVVPVFLPSLSALDVDMIWFGIIIILVVELGLITPPIGMNVFTVKAVIPDVDLAKMFIGVTPFIFSMLAGLLLLFLVPEIATWLPDLMR</sequence>
<dbReference type="PANTHER" id="PTHR33362">
    <property type="entry name" value="SIALIC ACID TRAP TRANSPORTER PERMEASE PROTEIN SIAT-RELATED"/>
    <property type="match status" value="1"/>
</dbReference>
<evidence type="ECO:0000256" key="1">
    <source>
        <dbReference type="ARBA" id="ARBA00004429"/>
    </source>
</evidence>
<dbReference type="EMBL" id="PYGJ01000005">
    <property type="protein sequence ID" value="PSL19732.1"/>
    <property type="molecule type" value="Genomic_DNA"/>
</dbReference>
<feature type="domain" description="TRAP C4-dicarboxylate transport system permease DctM subunit" evidence="8">
    <location>
        <begin position="9"/>
        <end position="423"/>
    </location>
</feature>
<dbReference type="OrthoDB" id="9790209at2"/>
<dbReference type="InterPro" id="IPR010656">
    <property type="entry name" value="DctM"/>
</dbReference>
<name>A0A2P8FDC9_9RHOB</name>
<feature type="transmembrane region" description="Helical" evidence="7">
    <location>
        <begin position="57"/>
        <end position="76"/>
    </location>
</feature>
<feature type="transmembrane region" description="Helical" evidence="7">
    <location>
        <begin position="361"/>
        <end position="380"/>
    </location>
</feature>
<comment type="similarity">
    <text evidence="7">Belongs to the TRAP transporter large permease family.</text>
</comment>
<dbReference type="InterPro" id="IPR004681">
    <property type="entry name" value="TRAP_DctM"/>
</dbReference>
<dbReference type="GO" id="GO:0022857">
    <property type="term" value="F:transmembrane transporter activity"/>
    <property type="evidence" value="ECO:0007669"/>
    <property type="project" value="UniProtKB-UniRule"/>
</dbReference>
<evidence type="ECO:0000256" key="5">
    <source>
        <dbReference type="ARBA" id="ARBA00022989"/>
    </source>
</evidence>
<accession>A0A2P8FDC9</accession>
<evidence type="ECO:0000313" key="10">
    <source>
        <dbReference type="Proteomes" id="UP000240418"/>
    </source>
</evidence>
<feature type="transmembrane region" description="Helical" evidence="7">
    <location>
        <begin position="6"/>
        <end position="36"/>
    </location>
</feature>
<feature type="transmembrane region" description="Helical" evidence="7">
    <location>
        <begin position="173"/>
        <end position="199"/>
    </location>
</feature>
<evidence type="ECO:0000256" key="2">
    <source>
        <dbReference type="ARBA" id="ARBA00022475"/>
    </source>
</evidence>
<keyword evidence="10" id="KW-1185">Reference proteome</keyword>
<gene>
    <name evidence="9" type="ORF">CLV88_105155</name>
</gene>
<keyword evidence="5 7" id="KW-1133">Transmembrane helix</keyword>
<comment type="caution">
    <text evidence="9">The sequence shown here is derived from an EMBL/GenBank/DDBJ whole genome shotgun (WGS) entry which is preliminary data.</text>
</comment>
<evidence type="ECO:0000256" key="6">
    <source>
        <dbReference type="ARBA" id="ARBA00023136"/>
    </source>
</evidence>
<evidence type="ECO:0000259" key="8">
    <source>
        <dbReference type="Pfam" id="PF06808"/>
    </source>
</evidence>
<feature type="transmembrane region" description="Helical" evidence="7">
    <location>
        <begin position="400"/>
        <end position="427"/>
    </location>
</feature>
<comment type="caution">
    <text evidence="7">Lacks conserved residue(s) required for the propagation of feature annotation.</text>
</comment>
<dbReference type="PIRSF" id="PIRSF006066">
    <property type="entry name" value="HI0050"/>
    <property type="match status" value="1"/>
</dbReference>
<organism evidence="9 10">
    <name type="scientific">Shimia abyssi</name>
    <dbReference type="NCBI Taxonomy" id="1662395"/>
    <lineage>
        <taxon>Bacteria</taxon>
        <taxon>Pseudomonadati</taxon>
        <taxon>Pseudomonadota</taxon>
        <taxon>Alphaproteobacteria</taxon>
        <taxon>Rhodobacterales</taxon>
        <taxon>Roseobacteraceae</taxon>
    </lineage>
</organism>